<dbReference type="Gene3D" id="3.40.50.1010">
    <property type="entry name" value="5'-nuclease"/>
    <property type="match status" value="1"/>
</dbReference>
<evidence type="ECO:0000259" key="1">
    <source>
        <dbReference type="SMART" id="SM00670"/>
    </source>
</evidence>
<name>A0AAD7TGG3_9APHY</name>
<dbReference type="InterPro" id="IPR029060">
    <property type="entry name" value="PIN-like_dom_sf"/>
</dbReference>
<comment type="caution">
    <text evidence="2">The sequence shown here is derived from an EMBL/GenBank/DDBJ whole genome shotgun (WGS) entry which is preliminary data.</text>
</comment>
<dbReference type="InterPro" id="IPR052626">
    <property type="entry name" value="SWT1_Regulator"/>
</dbReference>
<dbReference type="CDD" id="cd18727">
    <property type="entry name" value="PIN_Swt1-like"/>
    <property type="match status" value="1"/>
</dbReference>
<dbReference type="SMART" id="SM00670">
    <property type="entry name" value="PINc"/>
    <property type="match status" value="1"/>
</dbReference>
<reference evidence="2" key="1">
    <citation type="submission" date="2022-11" db="EMBL/GenBank/DDBJ databases">
        <title>Genome Sequence of Cubamyces cubensis.</title>
        <authorList>
            <person name="Buettner E."/>
        </authorList>
    </citation>
    <scope>NUCLEOTIDE SEQUENCE</scope>
    <source>
        <strain evidence="2">MPL-01</strain>
    </source>
</reference>
<dbReference type="Proteomes" id="UP001215151">
    <property type="component" value="Unassembled WGS sequence"/>
</dbReference>
<organism evidence="2 3">
    <name type="scientific">Trametes cubensis</name>
    <dbReference type="NCBI Taxonomy" id="1111947"/>
    <lineage>
        <taxon>Eukaryota</taxon>
        <taxon>Fungi</taxon>
        <taxon>Dikarya</taxon>
        <taxon>Basidiomycota</taxon>
        <taxon>Agaricomycotina</taxon>
        <taxon>Agaricomycetes</taxon>
        <taxon>Polyporales</taxon>
        <taxon>Polyporaceae</taxon>
        <taxon>Trametes</taxon>
    </lineage>
</organism>
<evidence type="ECO:0000313" key="2">
    <source>
        <dbReference type="EMBL" id="KAJ8456304.1"/>
    </source>
</evidence>
<dbReference type="Pfam" id="PF13638">
    <property type="entry name" value="PIN_4"/>
    <property type="match status" value="1"/>
</dbReference>
<dbReference type="GO" id="GO:0004540">
    <property type="term" value="F:RNA nuclease activity"/>
    <property type="evidence" value="ECO:0007669"/>
    <property type="project" value="UniProtKB-ARBA"/>
</dbReference>
<dbReference type="AlphaFoldDB" id="A0AAD7TGG3"/>
<evidence type="ECO:0000313" key="3">
    <source>
        <dbReference type="Proteomes" id="UP001215151"/>
    </source>
</evidence>
<feature type="domain" description="PIN" evidence="1">
    <location>
        <begin position="37"/>
        <end position="164"/>
    </location>
</feature>
<sequence>MSNGTTTPPYDSTVEQLYHAANDVEMQDAYPTDKQYLYIVIDTNVLIDYCGIIEQFCDDVEKAQYPIMIIIPSVVLGELDGLKNRPELQWFARQATTWLLKKVKERRTVKLQAAKEAFNPSAPPAENDDMRKNDLAIRDCCLYFADKNRGYGALLVTMDKILCLECQKEG</sequence>
<dbReference type="PANTHER" id="PTHR16161:SF0">
    <property type="entry name" value="TRANSCRIPTIONAL PROTEIN SWT1"/>
    <property type="match status" value="1"/>
</dbReference>
<dbReference type="PANTHER" id="PTHR16161">
    <property type="entry name" value="TRANSCRIPTIONAL PROTEIN SWT1"/>
    <property type="match status" value="1"/>
</dbReference>
<protein>
    <recommendedName>
        <fullName evidence="1">PIN domain-containing protein</fullName>
    </recommendedName>
</protein>
<keyword evidence="3" id="KW-1185">Reference proteome</keyword>
<dbReference type="InterPro" id="IPR002716">
    <property type="entry name" value="PIN_dom"/>
</dbReference>
<dbReference type="SUPFAM" id="SSF88723">
    <property type="entry name" value="PIN domain-like"/>
    <property type="match status" value="1"/>
</dbReference>
<dbReference type="EMBL" id="JAPEVG010000703">
    <property type="protein sequence ID" value="KAJ8456304.1"/>
    <property type="molecule type" value="Genomic_DNA"/>
</dbReference>
<dbReference type="GO" id="GO:0005634">
    <property type="term" value="C:nucleus"/>
    <property type="evidence" value="ECO:0007669"/>
    <property type="project" value="TreeGrafter"/>
</dbReference>
<proteinExistence type="predicted"/>
<accession>A0AAD7TGG3</accession>
<gene>
    <name evidence="2" type="ORF">ONZ51_g12204</name>
</gene>